<organism evidence="7 8">
    <name type="scientific">Actinomycetospora straminea</name>
    <dbReference type="NCBI Taxonomy" id="663607"/>
    <lineage>
        <taxon>Bacteria</taxon>
        <taxon>Bacillati</taxon>
        <taxon>Actinomycetota</taxon>
        <taxon>Actinomycetes</taxon>
        <taxon>Pseudonocardiales</taxon>
        <taxon>Pseudonocardiaceae</taxon>
        <taxon>Actinomycetospora</taxon>
    </lineage>
</organism>
<dbReference type="PROSITE" id="PS50893">
    <property type="entry name" value="ABC_TRANSPORTER_2"/>
    <property type="match status" value="1"/>
</dbReference>
<dbReference type="SMART" id="SM00382">
    <property type="entry name" value="AAA"/>
    <property type="match status" value="1"/>
</dbReference>
<evidence type="ECO:0000256" key="2">
    <source>
        <dbReference type="ARBA" id="ARBA00022448"/>
    </source>
</evidence>
<protein>
    <submittedName>
        <fullName evidence="7">ABC transporter ATP-binding protein</fullName>
    </submittedName>
</protein>
<dbReference type="Gene3D" id="3.40.50.300">
    <property type="entry name" value="P-loop containing nucleotide triphosphate hydrolases"/>
    <property type="match status" value="1"/>
</dbReference>
<feature type="region of interest" description="Disordered" evidence="5">
    <location>
        <begin position="314"/>
        <end position="333"/>
    </location>
</feature>
<dbReference type="Pfam" id="PF00005">
    <property type="entry name" value="ABC_tran"/>
    <property type="match status" value="1"/>
</dbReference>
<dbReference type="InterPro" id="IPR017871">
    <property type="entry name" value="ABC_transporter-like_CS"/>
</dbReference>
<evidence type="ECO:0000259" key="6">
    <source>
        <dbReference type="PROSITE" id="PS50893"/>
    </source>
</evidence>
<dbReference type="RefSeq" id="WP_274231049.1">
    <property type="nucleotide sequence ID" value="NZ_BAABHQ010000001.1"/>
</dbReference>
<keyword evidence="4 7" id="KW-0067">ATP-binding</keyword>
<dbReference type="InterPro" id="IPR003593">
    <property type="entry name" value="AAA+_ATPase"/>
</dbReference>
<evidence type="ECO:0000313" key="7">
    <source>
        <dbReference type="EMBL" id="GAA4860105.1"/>
    </source>
</evidence>
<dbReference type="PANTHER" id="PTHR43335">
    <property type="entry name" value="ABC TRANSPORTER, ATP-BINDING PROTEIN"/>
    <property type="match status" value="1"/>
</dbReference>
<evidence type="ECO:0000256" key="4">
    <source>
        <dbReference type="ARBA" id="ARBA00022840"/>
    </source>
</evidence>
<evidence type="ECO:0000256" key="1">
    <source>
        <dbReference type="ARBA" id="ARBA00005417"/>
    </source>
</evidence>
<dbReference type="InterPro" id="IPR003439">
    <property type="entry name" value="ABC_transporter-like_ATP-bd"/>
</dbReference>
<keyword evidence="3" id="KW-0547">Nucleotide-binding</keyword>
<keyword evidence="8" id="KW-1185">Reference proteome</keyword>
<evidence type="ECO:0000256" key="3">
    <source>
        <dbReference type="ARBA" id="ARBA00022741"/>
    </source>
</evidence>
<proteinExistence type="inferred from homology"/>
<dbReference type="SUPFAM" id="SSF52540">
    <property type="entry name" value="P-loop containing nucleoside triphosphate hydrolases"/>
    <property type="match status" value="1"/>
</dbReference>
<comment type="caution">
    <text evidence="7">The sequence shown here is derived from an EMBL/GenBank/DDBJ whole genome shotgun (WGS) entry which is preliminary data.</text>
</comment>
<evidence type="ECO:0000256" key="5">
    <source>
        <dbReference type="SAM" id="MobiDB-lite"/>
    </source>
</evidence>
<name>A0ABP9E184_9PSEU</name>
<dbReference type="Proteomes" id="UP001500457">
    <property type="component" value="Unassembled WGS sequence"/>
</dbReference>
<keyword evidence="2" id="KW-0813">Transport</keyword>
<dbReference type="InterPro" id="IPR027417">
    <property type="entry name" value="P-loop_NTPase"/>
</dbReference>
<feature type="domain" description="ABC transporter" evidence="6">
    <location>
        <begin position="22"/>
        <end position="255"/>
    </location>
</feature>
<dbReference type="PANTHER" id="PTHR43335:SF4">
    <property type="entry name" value="ABC TRANSPORTER, ATP-BINDING PROTEIN"/>
    <property type="match status" value="1"/>
</dbReference>
<dbReference type="EMBL" id="BAABHQ010000001">
    <property type="protein sequence ID" value="GAA4860105.1"/>
    <property type="molecule type" value="Genomic_DNA"/>
</dbReference>
<dbReference type="GO" id="GO:0005524">
    <property type="term" value="F:ATP binding"/>
    <property type="evidence" value="ECO:0007669"/>
    <property type="project" value="UniProtKB-KW"/>
</dbReference>
<sequence length="333" mass="35594">MSGDNGTTQRIGARRDPERLVISTRGLTKRYGAHTAVDGVDLHVAEGARYGFLGPNGSGKTTMVRMLLGLVYATRGEITVLGRPVPSRVAEVLPEIGAMVEGPAAYPHLSGRTNLALLDAAGPRRDRDGRRRRDRVEEVLERVGLGAIDRRPVRAYSLGMRQRLGLAGALLNRPRLLVLDEPTNGLDPHGIREVRDLLLELNAAGTTVFLSSHLLAEIEALCTTVGVVDRGRLVLEDDLDAVRGPTGRLVVRTPDPDAAARVLGGAVAERHDHTLVVEAAPGGPPALARHLVEHGVPLDGLVEQRRSLEDVVVSLTGPGSDTSRAARRNGARP</sequence>
<comment type="similarity">
    <text evidence="1">Belongs to the ABC transporter superfamily.</text>
</comment>
<dbReference type="PROSITE" id="PS00211">
    <property type="entry name" value="ABC_TRANSPORTER_1"/>
    <property type="match status" value="1"/>
</dbReference>
<accession>A0ABP9E184</accession>
<gene>
    <name evidence="7" type="ORF">GCM10023203_04100</name>
</gene>
<reference evidence="8" key="1">
    <citation type="journal article" date="2019" name="Int. J. Syst. Evol. Microbiol.">
        <title>The Global Catalogue of Microorganisms (GCM) 10K type strain sequencing project: providing services to taxonomists for standard genome sequencing and annotation.</title>
        <authorList>
            <consortium name="The Broad Institute Genomics Platform"/>
            <consortium name="The Broad Institute Genome Sequencing Center for Infectious Disease"/>
            <person name="Wu L."/>
            <person name="Ma J."/>
        </authorList>
    </citation>
    <scope>NUCLEOTIDE SEQUENCE [LARGE SCALE GENOMIC DNA]</scope>
    <source>
        <strain evidence="8">JCM 17983</strain>
    </source>
</reference>
<evidence type="ECO:0000313" key="8">
    <source>
        <dbReference type="Proteomes" id="UP001500457"/>
    </source>
</evidence>